<name>A0A848J557_9BACT</name>
<dbReference type="RefSeq" id="WP_169685284.1">
    <property type="nucleotide sequence ID" value="NZ_JABBNU010000033.1"/>
</dbReference>
<evidence type="ECO:0000313" key="1">
    <source>
        <dbReference type="EMBL" id="NMM50921.1"/>
    </source>
</evidence>
<evidence type="ECO:0000313" key="2">
    <source>
        <dbReference type="Proteomes" id="UP000559010"/>
    </source>
</evidence>
<dbReference type="EMBL" id="JABBNU010000033">
    <property type="protein sequence ID" value="NMM50921.1"/>
    <property type="molecule type" value="Genomic_DNA"/>
</dbReference>
<keyword evidence="2" id="KW-1185">Reference proteome</keyword>
<sequence>MKPETPLIYIHNDHWIDIIDKSSFSNLSYGYASELIQEEDNGTWYSSDGFAWKLKKRNKKFKDTTFNRFFANLINKRYPVETTWTKIKNYDLSELKKSIIECIKKDDDILTQFIPGDLFISKINEANTFLDLKEIICKYSFEVEDEEAIWEELEKLGLME</sequence>
<reference evidence="1 2" key="1">
    <citation type="submission" date="2020-04" db="EMBL/GenBank/DDBJ databases">
        <title>Flammeovirgaceae bacterium KN852 isolated from deep sea.</title>
        <authorList>
            <person name="Zhang D.-C."/>
        </authorList>
    </citation>
    <scope>NUCLEOTIDE SEQUENCE [LARGE SCALE GENOMIC DNA]</scope>
    <source>
        <strain evidence="1 2">KN852</strain>
    </source>
</reference>
<dbReference type="AlphaFoldDB" id="A0A848J557"/>
<dbReference type="Proteomes" id="UP000559010">
    <property type="component" value="Unassembled WGS sequence"/>
</dbReference>
<proteinExistence type="predicted"/>
<protein>
    <submittedName>
        <fullName evidence="1">Uncharacterized protein</fullName>
    </submittedName>
</protein>
<comment type="caution">
    <text evidence="1">The sequence shown here is derived from an EMBL/GenBank/DDBJ whole genome shotgun (WGS) entry which is preliminary data.</text>
</comment>
<accession>A0A848J557</accession>
<gene>
    <name evidence="1" type="ORF">HH304_21110</name>
</gene>
<organism evidence="1 2">
    <name type="scientific">Marinigracilibium pacificum</name>
    <dbReference type="NCBI Taxonomy" id="2729599"/>
    <lineage>
        <taxon>Bacteria</taxon>
        <taxon>Pseudomonadati</taxon>
        <taxon>Bacteroidota</taxon>
        <taxon>Cytophagia</taxon>
        <taxon>Cytophagales</taxon>
        <taxon>Flammeovirgaceae</taxon>
        <taxon>Marinigracilibium</taxon>
    </lineage>
</organism>